<dbReference type="Gene3D" id="3.40.50.11440">
    <property type="match status" value="1"/>
</dbReference>
<dbReference type="InterPro" id="IPR007160">
    <property type="entry name" value="DUF362"/>
</dbReference>
<evidence type="ECO:0000313" key="2">
    <source>
        <dbReference type="EMBL" id="SHJ60180.1"/>
    </source>
</evidence>
<evidence type="ECO:0000259" key="1">
    <source>
        <dbReference type="Pfam" id="PF04015"/>
    </source>
</evidence>
<sequence length="426" mass="45515">MHIDNSQSLPHMAIIRQSLAARPLKCIGPEVRLQLDKVLNSKAINPGETVALAVGSRKIHAIGEVAGSCAAWLQDKGLKPFLVPAMGSHGGATPQGQEQVLESLGIVQACQGVPVQASMETKAIAALSCGAPVHFSSEALRADHLIVINRVKSHTKFKAPIQSGLCKMLCVGLGKHSGAAAMHRAGVRFGFSIIEEAAGMILKKAPLLAGLALVEDGLGRLSQIRALAAENLIDEEKKLLLKAQVMAPGIPFDELDLLIVDWIGKDISGIGMDSNVTGRHRDLSGDFFLPPNPKRIFVRDLSPGSGGNANGIGLADFTTTRLVRAMDLKKTFVNSITAISPEKAAIPLHFESDRETLQACLATTGLEDWSKARVVRIKSTADLEIIQASTALRREAKANPRLEFESDFGPMDFDSHGNLGGFNEKK</sequence>
<protein>
    <recommendedName>
        <fullName evidence="1">DUF362 domain-containing protein</fullName>
    </recommendedName>
</protein>
<gene>
    <name evidence="2" type="ORF">SAMN02745216_01942</name>
</gene>
<name>A0A1M6KMN5_9BACT</name>
<keyword evidence="3" id="KW-1185">Reference proteome</keyword>
<dbReference type="RefSeq" id="WP_073475296.1">
    <property type="nucleotide sequence ID" value="NZ_FQZU01000009.1"/>
</dbReference>
<dbReference type="AlphaFoldDB" id="A0A1M6KMN5"/>
<evidence type="ECO:0000313" key="3">
    <source>
        <dbReference type="Proteomes" id="UP000183994"/>
    </source>
</evidence>
<reference evidence="3" key="1">
    <citation type="submission" date="2016-11" db="EMBL/GenBank/DDBJ databases">
        <authorList>
            <person name="Varghese N."/>
            <person name="Submissions S."/>
        </authorList>
    </citation>
    <scope>NUCLEOTIDE SEQUENCE [LARGE SCALE GENOMIC DNA]</scope>
    <source>
        <strain evidence="3">DSM 16219</strain>
    </source>
</reference>
<proteinExistence type="predicted"/>
<organism evidence="2 3">
    <name type="scientific">Desulfatibacillum alkenivorans DSM 16219</name>
    <dbReference type="NCBI Taxonomy" id="1121393"/>
    <lineage>
        <taxon>Bacteria</taxon>
        <taxon>Pseudomonadati</taxon>
        <taxon>Thermodesulfobacteriota</taxon>
        <taxon>Desulfobacteria</taxon>
        <taxon>Desulfobacterales</taxon>
        <taxon>Desulfatibacillaceae</taxon>
        <taxon>Desulfatibacillum</taxon>
    </lineage>
</organism>
<dbReference type="STRING" id="1121393.SAMN02745216_01942"/>
<feature type="domain" description="DUF362" evidence="1">
    <location>
        <begin position="65"/>
        <end position="199"/>
    </location>
</feature>
<accession>A0A1M6KMN5</accession>
<dbReference type="OrthoDB" id="9788398at2"/>
<dbReference type="Proteomes" id="UP000183994">
    <property type="component" value="Unassembled WGS sequence"/>
</dbReference>
<dbReference type="Pfam" id="PF04015">
    <property type="entry name" value="DUF362"/>
    <property type="match status" value="1"/>
</dbReference>
<dbReference type="EMBL" id="FQZU01000009">
    <property type="protein sequence ID" value="SHJ60180.1"/>
    <property type="molecule type" value="Genomic_DNA"/>
</dbReference>